<dbReference type="SUPFAM" id="SSF54928">
    <property type="entry name" value="RNA-binding domain, RBD"/>
    <property type="match status" value="1"/>
</dbReference>
<feature type="region of interest" description="Disordered" evidence="1">
    <location>
        <begin position="31"/>
        <end position="52"/>
    </location>
</feature>
<gene>
    <name evidence="3" type="ORF">M8C21_023247</name>
</gene>
<protein>
    <submittedName>
        <fullName evidence="3">Uncharacterized protein</fullName>
    </submittedName>
</protein>
<proteinExistence type="predicted"/>
<dbReference type="InterPro" id="IPR035979">
    <property type="entry name" value="RBD_domain_sf"/>
</dbReference>
<dbReference type="AlphaFoldDB" id="A0AAD5C597"/>
<sequence length="125" mass="13759">ARASDKNESSLFLSSIASLIVMLLSGGDGNSSLHVSSPHPPHPDGDEDGKGEFALSKKKTKNTIYAEYFKWISSMTMPLWYDFKHPGDADDARYSLNGLDVDGRRIVVEFSKGFVTLCHLISFCS</sequence>
<feature type="non-terminal residue" evidence="3">
    <location>
        <position position="1"/>
    </location>
</feature>
<dbReference type="GO" id="GO:0003676">
    <property type="term" value="F:nucleic acid binding"/>
    <property type="evidence" value="ECO:0007669"/>
    <property type="project" value="InterPro"/>
</dbReference>
<feature type="compositionally biased region" description="Basic and acidic residues" evidence="1">
    <location>
        <begin position="41"/>
        <end position="51"/>
    </location>
</feature>
<evidence type="ECO:0000256" key="2">
    <source>
        <dbReference type="SAM" id="SignalP"/>
    </source>
</evidence>
<feature type="signal peptide" evidence="2">
    <location>
        <begin position="1"/>
        <end position="29"/>
    </location>
</feature>
<keyword evidence="4" id="KW-1185">Reference proteome</keyword>
<reference evidence="3" key="1">
    <citation type="submission" date="2022-06" db="EMBL/GenBank/DDBJ databases">
        <title>Uncovering the hologenomic basis of an extraordinary plant invasion.</title>
        <authorList>
            <person name="Bieker V.C."/>
            <person name="Martin M.D."/>
            <person name="Gilbert T."/>
            <person name="Hodgins K."/>
            <person name="Battlay P."/>
            <person name="Petersen B."/>
            <person name="Wilson J."/>
        </authorList>
    </citation>
    <scope>NUCLEOTIDE SEQUENCE</scope>
    <source>
        <strain evidence="3">AA19_3_7</strain>
        <tissue evidence="3">Leaf</tissue>
    </source>
</reference>
<accession>A0AAD5C597</accession>
<dbReference type="EMBL" id="JAMZMK010009552">
    <property type="protein sequence ID" value="KAI7735134.1"/>
    <property type="molecule type" value="Genomic_DNA"/>
</dbReference>
<keyword evidence="2" id="KW-0732">Signal</keyword>
<evidence type="ECO:0000313" key="3">
    <source>
        <dbReference type="EMBL" id="KAI7735134.1"/>
    </source>
</evidence>
<evidence type="ECO:0000256" key="1">
    <source>
        <dbReference type="SAM" id="MobiDB-lite"/>
    </source>
</evidence>
<comment type="caution">
    <text evidence="3">The sequence shown here is derived from an EMBL/GenBank/DDBJ whole genome shotgun (WGS) entry which is preliminary data.</text>
</comment>
<evidence type="ECO:0000313" key="4">
    <source>
        <dbReference type="Proteomes" id="UP001206925"/>
    </source>
</evidence>
<organism evidence="3 4">
    <name type="scientific">Ambrosia artemisiifolia</name>
    <name type="common">Common ragweed</name>
    <dbReference type="NCBI Taxonomy" id="4212"/>
    <lineage>
        <taxon>Eukaryota</taxon>
        <taxon>Viridiplantae</taxon>
        <taxon>Streptophyta</taxon>
        <taxon>Embryophyta</taxon>
        <taxon>Tracheophyta</taxon>
        <taxon>Spermatophyta</taxon>
        <taxon>Magnoliopsida</taxon>
        <taxon>eudicotyledons</taxon>
        <taxon>Gunneridae</taxon>
        <taxon>Pentapetalae</taxon>
        <taxon>asterids</taxon>
        <taxon>campanulids</taxon>
        <taxon>Asterales</taxon>
        <taxon>Asteraceae</taxon>
        <taxon>Asteroideae</taxon>
        <taxon>Heliantheae alliance</taxon>
        <taxon>Heliantheae</taxon>
        <taxon>Ambrosia</taxon>
    </lineage>
</organism>
<feature type="chain" id="PRO_5042182704" evidence="2">
    <location>
        <begin position="30"/>
        <end position="125"/>
    </location>
</feature>
<dbReference type="Proteomes" id="UP001206925">
    <property type="component" value="Unassembled WGS sequence"/>
</dbReference>
<name>A0AAD5C597_AMBAR</name>